<dbReference type="InterPro" id="IPR002347">
    <property type="entry name" value="SDR_fam"/>
</dbReference>
<dbReference type="InterPro" id="IPR020904">
    <property type="entry name" value="Sc_DH/Rdtase_CS"/>
</dbReference>
<dbReference type="PROSITE" id="PS00061">
    <property type="entry name" value="ADH_SHORT"/>
    <property type="match status" value="1"/>
</dbReference>
<dbReference type="SMR" id="A0A843XC25"/>
<dbReference type="GO" id="GO:0045703">
    <property type="term" value="F:ketoreductase activity"/>
    <property type="evidence" value="ECO:0007669"/>
    <property type="project" value="TreeGrafter"/>
</dbReference>
<reference evidence="5" key="1">
    <citation type="submission" date="2017-07" db="EMBL/GenBank/DDBJ databases">
        <title>Taro Niue Genome Assembly and Annotation.</title>
        <authorList>
            <person name="Atibalentja N."/>
            <person name="Keating K."/>
            <person name="Fields C.J."/>
        </authorList>
    </citation>
    <scope>NUCLEOTIDE SEQUENCE</scope>
    <source>
        <strain evidence="5">Niue_2</strain>
        <tissue evidence="5">Leaf</tissue>
    </source>
</reference>
<evidence type="ECO:0000256" key="4">
    <source>
        <dbReference type="RuleBase" id="RU000363"/>
    </source>
</evidence>
<dbReference type="OrthoDB" id="5545019at2759"/>
<dbReference type="InterPro" id="IPR036291">
    <property type="entry name" value="NAD(P)-bd_dom_sf"/>
</dbReference>
<dbReference type="CDD" id="cd05356">
    <property type="entry name" value="17beta-HSD1_like_SDR_c"/>
    <property type="match status" value="1"/>
</dbReference>
<keyword evidence="2" id="KW-0521">NADP</keyword>
<keyword evidence="3" id="KW-0560">Oxidoreductase</keyword>
<dbReference type="Proteomes" id="UP000652761">
    <property type="component" value="Unassembled WGS sequence"/>
</dbReference>
<organism evidence="5 6">
    <name type="scientific">Colocasia esculenta</name>
    <name type="common">Wild taro</name>
    <name type="synonym">Arum esculentum</name>
    <dbReference type="NCBI Taxonomy" id="4460"/>
    <lineage>
        <taxon>Eukaryota</taxon>
        <taxon>Viridiplantae</taxon>
        <taxon>Streptophyta</taxon>
        <taxon>Embryophyta</taxon>
        <taxon>Tracheophyta</taxon>
        <taxon>Spermatophyta</taxon>
        <taxon>Magnoliopsida</taxon>
        <taxon>Liliopsida</taxon>
        <taxon>Araceae</taxon>
        <taxon>Aroideae</taxon>
        <taxon>Colocasieae</taxon>
        <taxon>Colocasia</taxon>
    </lineage>
</organism>
<dbReference type="PIRSF" id="PIRSF000126">
    <property type="entry name" value="11-beta-HSD1"/>
    <property type="match status" value="1"/>
</dbReference>
<accession>A0A843XC25</accession>
<sequence>MELPSSFDTLVRSQPSWVLLLAFLGSLSVFRSSLSLLQWLCATFLRPHKNLRDYGAWAVVTGSTDGIGRALAFQLARQGLNLVLVGRNAGKLKEVSSAIKAEVRTSWVETVVADFAGDLEGGIGRLKRAIRGMDVGVLVNNAGTTYPEGMYMHEVGEEMWGSVVKVNMEGLTKVTRAVLPGMLQRKRGAVVNIGSGSSVVVPSHPLFAVYAATKAYVDSFSRSLHAEYKKKGIHVQCQIPLYVATKMVPFKRPSLFTPTPEEFARWATRFMGYEPRCMPYWPHYLQWCLIKLLPESAINEWRLRYGLSRRKTHDRC</sequence>
<dbReference type="PANTHER" id="PTHR43899:SF26">
    <property type="entry name" value="ENOYL-(ACYL CARRIER) REDUCTASE"/>
    <property type="match status" value="1"/>
</dbReference>
<dbReference type="InterPro" id="IPR051019">
    <property type="entry name" value="VLCFA-Steroid_DH"/>
</dbReference>
<keyword evidence="6" id="KW-1185">Reference proteome</keyword>
<dbReference type="Pfam" id="PF00106">
    <property type="entry name" value="adh_short"/>
    <property type="match status" value="1"/>
</dbReference>
<evidence type="ECO:0000256" key="1">
    <source>
        <dbReference type="ARBA" id="ARBA00004240"/>
    </source>
</evidence>
<protein>
    <submittedName>
        <fullName evidence="5">Uncharacterized protein</fullName>
    </submittedName>
</protein>
<dbReference type="AlphaFoldDB" id="A0A843XC25"/>
<evidence type="ECO:0000256" key="3">
    <source>
        <dbReference type="ARBA" id="ARBA00023002"/>
    </source>
</evidence>
<dbReference type="Gene3D" id="3.40.50.720">
    <property type="entry name" value="NAD(P)-binding Rossmann-like Domain"/>
    <property type="match status" value="1"/>
</dbReference>
<name>A0A843XC25_COLES</name>
<comment type="caution">
    <text evidence="5">The sequence shown here is derived from an EMBL/GenBank/DDBJ whole genome shotgun (WGS) entry which is preliminary data.</text>
</comment>
<comment type="similarity">
    <text evidence="4">Belongs to the short-chain dehydrogenases/reductases (SDR) family.</text>
</comment>
<dbReference type="PANTHER" id="PTHR43899">
    <property type="entry name" value="RH59310P"/>
    <property type="match status" value="1"/>
</dbReference>
<evidence type="ECO:0000313" key="5">
    <source>
        <dbReference type="EMBL" id="MQM16855.1"/>
    </source>
</evidence>
<dbReference type="FunFam" id="3.40.50.720:FF:000137">
    <property type="entry name" value="Hydroxysteroid (17-beta) dehydrogenase 3"/>
    <property type="match status" value="1"/>
</dbReference>
<evidence type="ECO:0000256" key="2">
    <source>
        <dbReference type="ARBA" id="ARBA00022857"/>
    </source>
</evidence>
<evidence type="ECO:0000313" key="6">
    <source>
        <dbReference type="Proteomes" id="UP000652761"/>
    </source>
</evidence>
<dbReference type="PRINTS" id="PR00080">
    <property type="entry name" value="SDRFAMILY"/>
</dbReference>
<comment type="subcellular location">
    <subcellularLocation>
        <location evidence="1">Endoplasmic reticulum</location>
    </subcellularLocation>
</comment>
<dbReference type="SUPFAM" id="SSF51735">
    <property type="entry name" value="NAD(P)-binding Rossmann-fold domains"/>
    <property type="match status" value="1"/>
</dbReference>
<dbReference type="PRINTS" id="PR00081">
    <property type="entry name" value="GDHRDH"/>
</dbReference>
<proteinExistence type="inferred from homology"/>
<dbReference type="GO" id="GO:0005783">
    <property type="term" value="C:endoplasmic reticulum"/>
    <property type="evidence" value="ECO:0007669"/>
    <property type="project" value="UniProtKB-SubCell"/>
</dbReference>
<dbReference type="EMBL" id="NMUH01007207">
    <property type="protein sequence ID" value="MQM16855.1"/>
    <property type="molecule type" value="Genomic_DNA"/>
</dbReference>
<gene>
    <name evidence="5" type="ORF">Taro_049816</name>
</gene>